<dbReference type="AlphaFoldDB" id="A0A1L8REH9"/>
<name>A0A1L8REH9_9ENTE</name>
<dbReference type="EMBL" id="JXKH01000005">
    <property type="protein sequence ID" value="OJG18095.1"/>
    <property type="molecule type" value="Genomic_DNA"/>
</dbReference>
<reference evidence="1 2" key="1">
    <citation type="submission" date="2014-12" db="EMBL/GenBank/DDBJ databases">
        <title>Draft genome sequences of 29 type strains of Enterococci.</title>
        <authorList>
            <person name="Zhong Z."/>
            <person name="Sun Z."/>
            <person name="Liu W."/>
            <person name="Zhang W."/>
            <person name="Zhang H."/>
        </authorList>
    </citation>
    <scope>NUCLEOTIDE SEQUENCE [LARGE SCALE GENOMIC DNA]</scope>
    <source>
        <strain evidence="1 2">DSM 17029</strain>
    </source>
</reference>
<proteinExistence type="predicted"/>
<keyword evidence="2" id="KW-1185">Reference proteome</keyword>
<evidence type="ECO:0000313" key="2">
    <source>
        <dbReference type="Proteomes" id="UP000181884"/>
    </source>
</evidence>
<protein>
    <submittedName>
        <fullName evidence="1">Uncharacterized protein</fullName>
    </submittedName>
</protein>
<accession>A0A1L8REH9</accession>
<comment type="caution">
    <text evidence="1">The sequence shown here is derived from an EMBL/GenBank/DDBJ whole genome shotgun (WGS) entry which is preliminary data.</text>
</comment>
<dbReference type="Proteomes" id="UP000181884">
    <property type="component" value="Unassembled WGS sequence"/>
</dbReference>
<sequence length="81" mass="9609">MVYDLYIKQGRLRLTHSVFEPSGTWSDHVRDDRIPHYDLKAGEHYRIETTIRESHGHLDRLYLLNPSLWCTAEFEIQPGIN</sequence>
<gene>
    <name evidence="1" type="ORF">RU97_GL002168</name>
</gene>
<organism evidence="1 2">
    <name type="scientific">Enterococcus canis</name>
    <dbReference type="NCBI Taxonomy" id="214095"/>
    <lineage>
        <taxon>Bacteria</taxon>
        <taxon>Bacillati</taxon>
        <taxon>Bacillota</taxon>
        <taxon>Bacilli</taxon>
        <taxon>Lactobacillales</taxon>
        <taxon>Enterococcaceae</taxon>
        <taxon>Enterococcus</taxon>
    </lineage>
</organism>
<evidence type="ECO:0000313" key="1">
    <source>
        <dbReference type="EMBL" id="OJG18095.1"/>
    </source>
</evidence>